<comment type="caution">
    <text evidence="2">The sequence shown here is derived from an EMBL/GenBank/DDBJ whole genome shotgun (WGS) entry which is preliminary data.</text>
</comment>
<comment type="similarity">
    <text evidence="1">Belongs to the bactofilin family.</text>
</comment>
<accession>A0A150XHB6</accession>
<protein>
    <submittedName>
        <fullName evidence="2">Cell shape determination protein CcmA</fullName>
    </submittedName>
</protein>
<dbReference type="PANTHER" id="PTHR35024:SF4">
    <property type="entry name" value="POLYMER-FORMING CYTOSKELETAL PROTEIN"/>
    <property type="match status" value="1"/>
</dbReference>
<dbReference type="AlphaFoldDB" id="A0A150XHB6"/>
<dbReference type="EMBL" id="LRPC01000001">
    <property type="protein sequence ID" value="KYG78098.1"/>
    <property type="molecule type" value="Genomic_DNA"/>
</dbReference>
<dbReference type="STRING" id="333140.AWW68_04840"/>
<organism evidence="2 3">
    <name type="scientific">Roseivirga spongicola</name>
    <dbReference type="NCBI Taxonomy" id="333140"/>
    <lineage>
        <taxon>Bacteria</taxon>
        <taxon>Pseudomonadati</taxon>
        <taxon>Bacteroidota</taxon>
        <taxon>Cytophagia</taxon>
        <taxon>Cytophagales</taxon>
        <taxon>Roseivirgaceae</taxon>
        <taxon>Roseivirga</taxon>
    </lineage>
</organism>
<dbReference type="Pfam" id="PF04519">
    <property type="entry name" value="Bactofilin"/>
    <property type="match status" value="1"/>
</dbReference>
<dbReference type="PANTHER" id="PTHR35024">
    <property type="entry name" value="HYPOTHETICAL CYTOSOLIC PROTEIN"/>
    <property type="match status" value="1"/>
</dbReference>
<keyword evidence="3" id="KW-1185">Reference proteome</keyword>
<evidence type="ECO:0000256" key="1">
    <source>
        <dbReference type="ARBA" id="ARBA00044755"/>
    </source>
</evidence>
<evidence type="ECO:0000313" key="2">
    <source>
        <dbReference type="EMBL" id="KYG78098.1"/>
    </source>
</evidence>
<dbReference type="InterPro" id="IPR007607">
    <property type="entry name" value="BacA/B"/>
</dbReference>
<reference evidence="2 3" key="1">
    <citation type="submission" date="2016-01" db="EMBL/GenBank/DDBJ databases">
        <title>Genome sequencing of Roseivirga spongicola UST030701-084.</title>
        <authorList>
            <person name="Selvaratnam C."/>
            <person name="Thevarajoo S."/>
            <person name="Goh K.M."/>
            <person name="Ee R."/>
            <person name="Chan K.-G."/>
            <person name="Chong C.S."/>
        </authorList>
    </citation>
    <scope>NUCLEOTIDE SEQUENCE [LARGE SCALE GENOMIC DNA]</scope>
    <source>
        <strain evidence="2 3">UST030701-084</strain>
    </source>
</reference>
<proteinExistence type="inferred from homology"/>
<gene>
    <name evidence="2" type="ORF">AWW68_04840</name>
</gene>
<name>A0A150XHB6_9BACT</name>
<dbReference type="OrthoDB" id="5432602at2"/>
<dbReference type="RefSeq" id="WP_068217177.1">
    <property type="nucleotide sequence ID" value="NZ_CP139724.1"/>
</dbReference>
<evidence type="ECO:0000313" key="3">
    <source>
        <dbReference type="Proteomes" id="UP000075606"/>
    </source>
</evidence>
<sequence>MFSKEDKKSTEDLSQSSNIIGKETVLEGSLESEGNVRIEGKIYGNVKAKAKFVLGAEAYVDGSVVARTAEVAGKVRGNIEISEMLILKPSAVINGDILTNQLVVEPGATFNGGCKMGHLAKEIEIITPQSRVAEKAIKRA</sequence>
<dbReference type="Proteomes" id="UP000075606">
    <property type="component" value="Unassembled WGS sequence"/>
</dbReference>